<dbReference type="EMBL" id="MN367318">
    <property type="protein sequence ID" value="QHD43139.1"/>
    <property type="molecule type" value="Genomic_DNA"/>
</dbReference>
<evidence type="ECO:0000259" key="3">
    <source>
        <dbReference type="Pfam" id="PF12697"/>
    </source>
</evidence>
<keyword evidence="1 4" id="KW-0378">Hydrolase</keyword>
<dbReference type="Gene3D" id="3.40.50.1820">
    <property type="entry name" value="alpha/beta hydrolase"/>
    <property type="match status" value="1"/>
</dbReference>
<dbReference type="InterPro" id="IPR000073">
    <property type="entry name" value="AB_hydrolase_1"/>
</dbReference>
<dbReference type="PANTHER" id="PTHR22946">
    <property type="entry name" value="DIENELACTONE HYDROLASE DOMAIN-CONTAINING PROTEIN-RELATED"/>
    <property type="match status" value="1"/>
</dbReference>
<dbReference type="AlphaFoldDB" id="A0A6B9NYH8"/>
<dbReference type="InterPro" id="IPR029058">
    <property type="entry name" value="AB_hydrolase_fold"/>
</dbReference>
<gene>
    <name evidence="4" type="primary">pn3-22</name>
</gene>
<reference evidence="4" key="1">
    <citation type="journal article" date="2020" name="Appl. Microbiol. Biotechnol.">
        <title>Chaetoglobosins and azaphilones from Chaetomium globosum associated with Apostichopus japonicus.</title>
        <authorList>
            <person name="Qi J."/>
            <person name="Jiang L."/>
            <person name="Zhao P."/>
            <person name="Chen H."/>
            <person name="Jia X."/>
            <person name="Zhao L."/>
            <person name="Dai H."/>
            <person name="Hu J."/>
            <person name="Liu C."/>
            <person name="Shim S.H."/>
            <person name="Xia X."/>
            <person name="Zhang L."/>
        </authorList>
    </citation>
    <scope>NUCLEOTIDE SEQUENCE</scope>
    <source>
        <strain evidence="4">E-C-2</strain>
    </source>
</reference>
<evidence type="ECO:0000256" key="2">
    <source>
        <dbReference type="ARBA" id="ARBA00038115"/>
    </source>
</evidence>
<dbReference type="GO" id="GO:0016787">
    <property type="term" value="F:hydrolase activity"/>
    <property type="evidence" value="ECO:0007669"/>
    <property type="project" value="UniProtKB-KW"/>
</dbReference>
<name>A0A6B9NYH8_CHAGS</name>
<feature type="domain" description="AB hydrolase-1" evidence="3">
    <location>
        <begin position="185"/>
        <end position="363"/>
    </location>
</feature>
<dbReference type="InterPro" id="IPR050261">
    <property type="entry name" value="FrsA_esterase"/>
</dbReference>
<accession>A0A6B9NYH8</accession>
<dbReference type="PANTHER" id="PTHR22946:SF13">
    <property type="entry name" value="ALPHA_BETA HYDROLASE PSOB"/>
    <property type="match status" value="1"/>
</dbReference>
<dbReference type="Gene3D" id="1.20.1440.110">
    <property type="entry name" value="acylaminoacyl peptidase"/>
    <property type="match status" value="1"/>
</dbReference>
<dbReference type="VEuPathDB" id="FungiDB:CHGG_01246"/>
<dbReference type="Pfam" id="PF12697">
    <property type="entry name" value="Abhydrolase_6"/>
    <property type="match status" value="1"/>
</dbReference>
<protein>
    <submittedName>
        <fullName evidence="4">Hydrolase</fullName>
    </submittedName>
</protein>
<organism evidence="4">
    <name type="scientific">Chaetomium globosum</name>
    <name type="common">Soil fungus</name>
    <dbReference type="NCBI Taxonomy" id="38033"/>
    <lineage>
        <taxon>Eukaryota</taxon>
        <taxon>Fungi</taxon>
        <taxon>Dikarya</taxon>
        <taxon>Ascomycota</taxon>
        <taxon>Pezizomycotina</taxon>
        <taxon>Sordariomycetes</taxon>
        <taxon>Sordariomycetidae</taxon>
        <taxon>Sordariales</taxon>
        <taxon>Chaetomiaceae</taxon>
        <taxon>Chaetomium</taxon>
    </lineage>
</organism>
<evidence type="ECO:0000256" key="1">
    <source>
        <dbReference type="ARBA" id="ARBA00022801"/>
    </source>
</evidence>
<comment type="similarity">
    <text evidence="2">Belongs to the AB hydrolase superfamily. FUS2 hydrolase family.</text>
</comment>
<proteinExistence type="inferred from homology"/>
<dbReference type="SUPFAM" id="SSF53474">
    <property type="entry name" value="alpha/beta-Hydrolases"/>
    <property type="match status" value="1"/>
</dbReference>
<evidence type="ECO:0000313" key="4">
    <source>
        <dbReference type="EMBL" id="QHD43139.1"/>
    </source>
</evidence>
<sequence>MHHFFKGQFFDFEVVRILGVAVYGGSDIAEVLEAVGQIKDGDAESWGRAWKTQAERAEALAEAAMKAGHHPIARQAFLRASNYTRASGYMLCGDGPDRPHPRQLEVCERVASLFGKAAALFDDCEFHRLEIPYKEGGLTLPAYLYLPPHDKRLPGKIPILISSGGADALQEELFYMHPSAGPSLGYAVLTFEGPGQGLTLRRHNLKMRPDWEAVVGVVLSFLEQLSETRPELELDTSRIGIAGASLGGYFALRSAVDPRIKACVALDPLWSMWDFATEHVSPTFIGAWDRGWLGDGFVDSVIGLAMRFSFQMRWEVAAGGTFFGLRSPASIMQEMKRYSLALPGGGNHLEHVRCPVLVSGASDSLYLKENHHTMRVFNALTNVAEADKTLWLASNPGEGSLQAKMGALRLANQRTFQFLDLALGIKRGMATTAESKISAD</sequence>